<keyword evidence="5" id="KW-0479">Metal-binding</keyword>
<accession>A0A1H7YB30</accession>
<dbReference type="AlphaFoldDB" id="A0A1H7YB30"/>
<reference evidence="10 11" key="1">
    <citation type="submission" date="2016-10" db="EMBL/GenBank/DDBJ databases">
        <authorList>
            <person name="de Groot N.N."/>
        </authorList>
    </citation>
    <scope>NUCLEOTIDE SEQUENCE [LARGE SCALE GENOMIC DNA]</scope>
    <source>
        <strain evidence="10 11">DSM 8423</strain>
    </source>
</reference>
<evidence type="ECO:0000256" key="1">
    <source>
        <dbReference type="ARBA" id="ARBA00001926"/>
    </source>
</evidence>
<dbReference type="GO" id="GO:0046872">
    <property type="term" value="F:metal ion binding"/>
    <property type="evidence" value="ECO:0007669"/>
    <property type="project" value="UniProtKB-KW"/>
</dbReference>
<dbReference type="InterPro" id="IPR036280">
    <property type="entry name" value="Multihaem_cyt_sf"/>
</dbReference>
<evidence type="ECO:0000256" key="4">
    <source>
        <dbReference type="ARBA" id="ARBA00022617"/>
    </source>
</evidence>
<comment type="subcellular location">
    <subcellularLocation>
        <location evidence="2">Cell envelope</location>
    </subcellularLocation>
</comment>
<keyword evidence="3" id="KW-0813">Transport</keyword>
<keyword evidence="8" id="KW-0408">Iron</keyword>
<dbReference type="InterPro" id="IPR012286">
    <property type="entry name" value="Tetrahaem_cytochrome"/>
</dbReference>
<comment type="cofactor">
    <cofactor evidence="1">
        <name>heme c</name>
        <dbReference type="ChEBI" id="CHEBI:61717"/>
    </cofactor>
</comment>
<organism evidence="10 11">
    <name type="scientific">Syntrophus gentianae</name>
    <dbReference type="NCBI Taxonomy" id="43775"/>
    <lineage>
        <taxon>Bacteria</taxon>
        <taxon>Pseudomonadati</taxon>
        <taxon>Thermodesulfobacteriota</taxon>
        <taxon>Syntrophia</taxon>
        <taxon>Syntrophales</taxon>
        <taxon>Syntrophaceae</taxon>
        <taxon>Syntrophus</taxon>
    </lineage>
</organism>
<evidence type="ECO:0000313" key="11">
    <source>
        <dbReference type="Proteomes" id="UP000198744"/>
    </source>
</evidence>
<keyword evidence="4" id="KW-0349">Heme</keyword>
<dbReference type="STRING" id="43775.SAMN04489760_11552"/>
<evidence type="ECO:0000256" key="3">
    <source>
        <dbReference type="ARBA" id="ARBA00022448"/>
    </source>
</evidence>
<evidence type="ECO:0000256" key="6">
    <source>
        <dbReference type="ARBA" id="ARBA00022729"/>
    </source>
</evidence>
<dbReference type="EMBL" id="FOBS01000015">
    <property type="protein sequence ID" value="SEM43402.1"/>
    <property type="molecule type" value="Genomic_DNA"/>
</dbReference>
<dbReference type="GO" id="GO:0030313">
    <property type="term" value="C:cell envelope"/>
    <property type="evidence" value="ECO:0007669"/>
    <property type="project" value="UniProtKB-SubCell"/>
</dbReference>
<dbReference type="OrthoDB" id="5389598at2"/>
<dbReference type="Pfam" id="PF14537">
    <property type="entry name" value="Cytochrom_c3_2"/>
    <property type="match status" value="1"/>
</dbReference>
<dbReference type="InterPro" id="IPR051829">
    <property type="entry name" value="Multiheme_Cytochr_ET"/>
</dbReference>
<dbReference type="RefSeq" id="WP_093883724.1">
    <property type="nucleotide sequence ID" value="NZ_FOBS01000015.1"/>
</dbReference>
<protein>
    <recommendedName>
        <fullName evidence="9">Tetrahaem cytochrome domain-containing protein</fullName>
    </recommendedName>
</protein>
<keyword evidence="6" id="KW-0732">Signal</keyword>
<proteinExistence type="predicted"/>
<evidence type="ECO:0000256" key="2">
    <source>
        <dbReference type="ARBA" id="ARBA00004196"/>
    </source>
</evidence>
<keyword evidence="11" id="KW-1185">Reference proteome</keyword>
<evidence type="ECO:0000259" key="9">
    <source>
        <dbReference type="Pfam" id="PF14537"/>
    </source>
</evidence>
<dbReference type="Proteomes" id="UP000198744">
    <property type="component" value="Unassembled WGS sequence"/>
</dbReference>
<gene>
    <name evidence="10" type="ORF">SAMN04489760_11552</name>
</gene>
<evidence type="ECO:0000256" key="5">
    <source>
        <dbReference type="ARBA" id="ARBA00022723"/>
    </source>
</evidence>
<evidence type="ECO:0000313" key="10">
    <source>
        <dbReference type="EMBL" id="SEM43402.1"/>
    </source>
</evidence>
<evidence type="ECO:0000256" key="8">
    <source>
        <dbReference type="ARBA" id="ARBA00023004"/>
    </source>
</evidence>
<dbReference type="SUPFAM" id="SSF48695">
    <property type="entry name" value="Multiheme cytochromes"/>
    <property type="match status" value="1"/>
</dbReference>
<sequence>MKAEDYYKGYLVDPALLAKDPHFSQGCSSCHKGDKESATKESAHKGLVCRPSDRLETCGRCHGKIAATYGKSLHYTTIGQRQGVMGRFSQAELKTFDKDVFEKSCRSCHASCGGCHVKSPSVSGVSLGLIQGHKFVKKDEGKTCAFCHGGRVYPEYTGEYGGTTDVHYQKGMMCLDCHKKQELHGDGTMYLTKQEVKDRPTCTGCHQTIHSEKPLTKTAHTVHRGKVSCYGCHAGGQYRNCTNCHEGTGAKSEPGFFLGKNPRNSKEVTTLRIVPTVRDSFVKAGIRMEHYDALPNYWNTPAHNIRKRTDRTRSCDSCHKDRTGFLTKETLLKGGAKANEELIFTPKPINR</sequence>
<keyword evidence="7" id="KW-0249">Electron transport</keyword>
<dbReference type="PANTHER" id="PTHR35038">
    <property type="entry name" value="DISSIMILATORY SULFITE REDUCTASE SIRA"/>
    <property type="match status" value="1"/>
</dbReference>
<evidence type="ECO:0000256" key="7">
    <source>
        <dbReference type="ARBA" id="ARBA00022982"/>
    </source>
</evidence>
<dbReference type="Gene3D" id="1.10.780.10">
    <property type="entry name" value="Hydroxylamine Oxidoreductase, Chain A, domain 1"/>
    <property type="match status" value="1"/>
</dbReference>
<feature type="domain" description="Tetrahaem cytochrome" evidence="9">
    <location>
        <begin position="166"/>
        <end position="246"/>
    </location>
</feature>
<dbReference type="Gene3D" id="1.10.1130.10">
    <property type="entry name" value="Flavocytochrome C3, Chain A"/>
    <property type="match status" value="1"/>
</dbReference>
<name>A0A1H7YB30_9BACT</name>